<protein>
    <submittedName>
        <fullName evidence="1">Uncharacterized protein</fullName>
    </submittedName>
</protein>
<gene>
    <name evidence="1" type="ORF">METZ01_LOCUS236300</name>
</gene>
<accession>A0A382H830</accession>
<name>A0A382H830_9ZZZZ</name>
<proteinExistence type="predicted"/>
<sequence>MRKSARRGEIPVMWWVMMTFSMFQRGWQSGSGSGFQILVPVDRIYGVDDVFAE</sequence>
<organism evidence="1">
    <name type="scientific">marine metagenome</name>
    <dbReference type="NCBI Taxonomy" id="408172"/>
    <lineage>
        <taxon>unclassified sequences</taxon>
        <taxon>metagenomes</taxon>
        <taxon>ecological metagenomes</taxon>
    </lineage>
</organism>
<evidence type="ECO:0000313" key="1">
    <source>
        <dbReference type="EMBL" id="SVB83446.1"/>
    </source>
</evidence>
<dbReference type="EMBL" id="UINC01059722">
    <property type="protein sequence ID" value="SVB83446.1"/>
    <property type="molecule type" value="Genomic_DNA"/>
</dbReference>
<dbReference type="AlphaFoldDB" id="A0A382H830"/>
<reference evidence="1" key="1">
    <citation type="submission" date="2018-05" db="EMBL/GenBank/DDBJ databases">
        <authorList>
            <person name="Lanie J.A."/>
            <person name="Ng W.-L."/>
            <person name="Kazmierczak K.M."/>
            <person name="Andrzejewski T.M."/>
            <person name="Davidsen T.M."/>
            <person name="Wayne K.J."/>
            <person name="Tettelin H."/>
            <person name="Glass J.I."/>
            <person name="Rusch D."/>
            <person name="Podicherti R."/>
            <person name="Tsui H.-C.T."/>
            <person name="Winkler M.E."/>
        </authorList>
    </citation>
    <scope>NUCLEOTIDE SEQUENCE</scope>
</reference>